<keyword evidence="6" id="KW-0175">Coiled coil</keyword>
<dbReference type="SMART" id="SM00132">
    <property type="entry name" value="LIM"/>
    <property type="match status" value="1"/>
</dbReference>
<dbReference type="CDD" id="cd09392">
    <property type="entry name" value="LIM2_Lrg1p_like"/>
    <property type="match status" value="1"/>
</dbReference>
<accession>A0A8E2ET27</accession>
<feature type="domain" description="LIM zinc-binding" evidence="8">
    <location>
        <begin position="147"/>
        <end position="207"/>
    </location>
</feature>
<dbReference type="OrthoDB" id="3929082at2759"/>
<keyword evidence="10" id="KW-1185">Reference proteome</keyword>
<evidence type="ECO:0000256" key="3">
    <source>
        <dbReference type="ARBA" id="ARBA00022833"/>
    </source>
</evidence>
<dbReference type="PANTHER" id="PTHR24205:SF16">
    <property type="entry name" value="GH01042P-RELATED"/>
    <property type="match status" value="1"/>
</dbReference>
<dbReference type="AlphaFoldDB" id="A0A8E2ET27"/>
<dbReference type="GO" id="GO:0030695">
    <property type="term" value="F:GTPase regulator activity"/>
    <property type="evidence" value="ECO:0007669"/>
    <property type="project" value="UniProtKB-ARBA"/>
</dbReference>
<evidence type="ECO:0000256" key="2">
    <source>
        <dbReference type="ARBA" id="ARBA00022737"/>
    </source>
</evidence>
<evidence type="ECO:0000256" key="7">
    <source>
        <dbReference type="SAM" id="MobiDB-lite"/>
    </source>
</evidence>
<evidence type="ECO:0000256" key="6">
    <source>
        <dbReference type="SAM" id="Coils"/>
    </source>
</evidence>
<evidence type="ECO:0000313" key="10">
    <source>
        <dbReference type="Proteomes" id="UP000250140"/>
    </source>
</evidence>
<evidence type="ECO:0000259" key="8">
    <source>
        <dbReference type="PROSITE" id="PS50023"/>
    </source>
</evidence>
<keyword evidence="1 5" id="KW-0479">Metal-binding</keyword>
<dbReference type="Gene3D" id="2.10.110.10">
    <property type="entry name" value="Cysteine Rich Protein"/>
    <property type="match status" value="3"/>
</dbReference>
<name>A0A8E2ET27_9PEZI</name>
<feature type="coiled-coil region" evidence="6">
    <location>
        <begin position="274"/>
        <end position="301"/>
    </location>
</feature>
<keyword evidence="2" id="KW-0677">Repeat</keyword>
<evidence type="ECO:0000256" key="1">
    <source>
        <dbReference type="ARBA" id="ARBA00022723"/>
    </source>
</evidence>
<dbReference type="PROSITE" id="PS50023">
    <property type="entry name" value="LIM_DOMAIN_2"/>
    <property type="match status" value="1"/>
</dbReference>
<protein>
    <recommendedName>
        <fullName evidence="8">LIM zinc-binding domain-containing protein</fullName>
    </recommendedName>
</protein>
<dbReference type="PANTHER" id="PTHR24205">
    <property type="entry name" value="FOUR AND A HALF LIM DOMAINS PROTEIN"/>
    <property type="match status" value="1"/>
</dbReference>
<organism evidence="9 10">
    <name type="scientific">Glonium stellatum</name>
    <dbReference type="NCBI Taxonomy" id="574774"/>
    <lineage>
        <taxon>Eukaryota</taxon>
        <taxon>Fungi</taxon>
        <taxon>Dikarya</taxon>
        <taxon>Ascomycota</taxon>
        <taxon>Pezizomycotina</taxon>
        <taxon>Dothideomycetes</taxon>
        <taxon>Pleosporomycetidae</taxon>
        <taxon>Gloniales</taxon>
        <taxon>Gloniaceae</taxon>
        <taxon>Glonium</taxon>
    </lineage>
</organism>
<dbReference type="EMBL" id="KV750523">
    <property type="protein sequence ID" value="OCL04387.1"/>
    <property type="molecule type" value="Genomic_DNA"/>
</dbReference>
<proteinExistence type="predicted"/>
<keyword evidence="3 5" id="KW-0862">Zinc</keyword>
<evidence type="ECO:0000313" key="9">
    <source>
        <dbReference type="EMBL" id="OCL04387.1"/>
    </source>
</evidence>
<evidence type="ECO:0000256" key="5">
    <source>
        <dbReference type="PROSITE-ProRule" id="PRU00125"/>
    </source>
</evidence>
<feature type="region of interest" description="Disordered" evidence="7">
    <location>
        <begin position="1"/>
        <end position="20"/>
    </location>
</feature>
<dbReference type="SUPFAM" id="SSF57716">
    <property type="entry name" value="Glucocorticoid receptor-like (DNA-binding domain)"/>
    <property type="match status" value="2"/>
</dbReference>
<dbReference type="GO" id="GO:0046872">
    <property type="term" value="F:metal ion binding"/>
    <property type="evidence" value="ECO:0007669"/>
    <property type="project" value="UniProtKB-KW"/>
</dbReference>
<reference evidence="9 10" key="1">
    <citation type="journal article" date="2016" name="Nat. Commun.">
        <title>Ectomycorrhizal ecology is imprinted in the genome of the dominant symbiotic fungus Cenococcum geophilum.</title>
        <authorList>
            <consortium name="DOE Joint Genome Institute"/>
            <person name="Peter M."/>
            <person name="Kohler A."/>
            <person name="Ohm R.A."/>
            <person name="Kuo A."/>
            <person name="Krutzmann J."/>
            <person name="Morin E."/>
            <person name="Arend M."/>
            <person name="Barry K.W."/>
            <person name="Binder M."/>
            <person name="Choi C."/>
            <person name="Clum A."/>
            <person name="Copeland A."/>
            <person name="Grisel N."/>
            <person name="Haridas S."/>
            <person name="Kipfer T."/>
            <person name="LaButti K."/>
            <person name="Lindquist E."/>
            <person name="Lipzen A."/>
            <person name="Maire R."/>
            <person name="Meier B."/>
            <person name="Mihaltcheva S."/>
            <person name="Molinier V."/>
            <person name="Murat C."/>
            <person name="Poggeler S."/>
            <person name="Quandt C.A."/>
            <person name="Sperisen C."/>
            <person name="Tritt A."/>
            <person name="Tisserant E."/>
            <person name="Crous P.W."/>
            <person name="Henrissat B."/>
            <person name="Nehls U."/>
            <person name="Egli S."/>
            <person name="Spatafora J.W."/>
            <person name="Grigoriev I.V."/>
            <person name="Martin F.M."/>
        </authorList>
    </citation>
    <scope>NUCLEOTIDE SEQUENCE [LARGE SCALE GENOMIC DNA]</scope>
    <source>
        <strain evidence="9 10">CBS 207.34</strain>
    </source>
</reference>
<keyword evidence="4 5" id="KW-0440">LIM domain</keyword>
<dbReference type="InterPro" id="IPR001781">
    <property type="entry name" value="Znf_LIM"/>
</dbReference>
<dbReference type="Pfam" id="PF00412">
    <property type="entry name" value="LIM"/>
    <property type="match status" value="1"/>
</dbReference>
<dbReference type="Proteomes" id="UP000250140">
    <property type="component" value="Unassembled WGS sequence"/>
</dbReference>
<evidence type="ECO:0000256" key="4">
    <source>
        <dbReference type="ARBA" id="ARBA00023038"/>
    </source>
</evidence>
<sequence length="555" mass="62217">MLPQQNAYASRQRGRRKNTSIMPYLPPEPIAFPFCAELLQGNYRSRSSKTTVFIVGQKAADTAEFHFSRGLSVEVEKSSFLTQQELTGLSVVDSLCSECGEPILFDCVSAWTLDCGMQIAEKFFLWMGKDSDLKFLCETDYYRQLNMLCFKCGGALRDSYITAFDRKYHVEHFGCSVCNKTFGPHDLYYKGDNDIYCHYHFCVQWASVCHGCGTPISKELVEGLHEEELRHWHPSCFMVYSRWGVRIAMTSIKSQLINFTKRPIECSNGSEVDRVAIQQLMDEAEERVEQVLKTCSSFENLCTTDICDMFSCADSRAYGAMVLTVGRFIAKVDTLFSALDAIILQLKAASAGQKGLCAQREGRLLCDRIVRVLLLCVKSARTSAEQASGVKQEFDSMLTASARCLKLLVGLGLQDSLSLGDNVSQALTMFLKGLETAKESLAVGDDCDCYRCRYGENTRQEDRCGYTRCRVVSNDHIGAFDSLSCPSCESRLGIVPVSRLEQYSHTLHVNLAYAHTINPDRPLSDIFVEAEPSPSAIFSRRLKGTHGHKLEHGWI</sequence>
<dbReference type="PROSITE" id="PS00478">
    <property type="entry name" value="LIM_DOMAIN_1"/>
    <property type="match status" value="1"/>
</dbReference>
<gene>
    <name evidence="9" type="ORF">AOQ84DRAFT_391577</name>
</gene>